<dbReference type="InterPro" id="IPR051827">
    <property type="entry name" value="Cas4_exonuclease"/>
</dbReference>
<dbReference type="GO" id="GO:0004519">
    <property type="term" value="F:endonuclease activity"/>
    <property type="evidence" value="ECO:0007669"/>
    <property type="project" value="UniProtKB-KW"/>
</dbReference>
<dbReference type="Pfam" id="PF21123">
    <property type="entry name" value="Dna2_Rift"/>
    <property type="match status" value="1"/>
</dbReference>
<evidence type="ECO:0000256" key="3">
    <source>
        <dbReference type="ARBA" id="ARBA00004173"/>
    </source>
</evidence>
<comment type="caution">
    <text evidence="27">The sequence shown here is derived from an EMBL/GenBank/DDBJ whole genome shotgun (WGS) entry which is preliminary data.</text>
</comment>
<evidence type="ECO:0000256" key="5">
    <source>
        <dbReference type="ARBA" id="ARBA00012551"/>
    </source>
</evidence>
<keyword evidence="12 27" id="KW-0255">Endonuclease</keyword>
<feature type="domain" description="DNA2 rift barrel" evidence="26">
    <location>
        <begin position="330"/>
        <end position="422"/>
    </location>
</feature>
<evidence type="ECO:0000256" key="8">
    <source>
        <dbReference type="ARBA" id="ARBA00022705"/>
    </source>
</evidence>
<sequence length="650" mass="73115">MLIVHPDHLISATVVADSFECTRRAVLQDRVKATSKANAPQVYGHILHEVFQGALKANRWDGEWLEKLIETTVTKFIESIYELGHSDTVEALGHLKSKMPELEAWARVFVRATPGSNAVVNDRHGKTVHMSVSKLLDVEEHVWSPTYGLKGNIDATVQVAMRDEQGDRTLTVPFEVKTGKNNSNASHRAQTALYTLLLSDRYDVEVAYGILYYLETSDISRIPAIRNELRHMVMQRNELACYVRERLQLPPMIQNPRKCGGCYAKTACFIYHKLAEDGTTESSGAKEKFKEVVRNLKPIHQEFFKKWDELLSKEESEMMKFRRELWTMLSSEREKLGRCFANVVIEAGSALETQQGGKINRFQYTLVKRKAPSGFSFTESQIAIGEPIVISDEKGHFALANGYVTNVRKRRITVAVDRRLHNSRIKQPGFDALRNQAFAGIMSVDGTHSLPSPEHSTDGTLEETLYRLDKDEFSNGMALVRNNLVQIMDDNNYRAFKLRSLIVENTAPIFKPSPTAYDLSGPQSQLEINSDQRVAIEKVMAAQDYALVLGMPGTGKTTTIAHIIRALVAKGKSVLLTSYTHTAVDNILLKIRKDDIRILRLGAIAKVHPEVEEFAELAGQPRSTIEELEDMYMNPQVVATTCLGINHAIF</sequence>
<dbReference type="SUPFAM" id="SSF52540">
    <property type="entry name" value="P-loop containing nucleoside triphosphate hydrolases"/>
    <property type="match status" value="1"/>
</dbReference>
<evidence type="ECO:0000256" key="13">
    <source>
        <dbReference type="ARBA" id="ARBA00022801"/>
    </source>
</evidence>
<keyword evidence="11" id="KW-0547">Nucleotide-binding</keyword>
<protein>
    <recommendedName>
        <fullName evidence="6">DNA replication ATP-dependent helicase/nuclease DNA2</fullName>
        <ecNumber evidence="5">3.6.4.12</ecNumber>
    </recommendedName>
    <alternativeName>
        <fullName evidence="21">DNA replication ATP-dependent helicase-like homolog</fullName>
    </alternativeName>
</protein>
<dbReference type="InterPro" id="IPR041677">
    <property type="entry name" value="DNA2/NAM7_AAA_11"/>
</dbReference>
<evidence type="ECO:0000256" key="14">
    <source>
        <dbReference type="ARBA" id="ARBA00022806"/>
    </source>
</evidence>
<evidence type="ECO:0000259" key="26">
    <source>
        <dbReference type="Pfam" id="PF21123"/>
    </source>
</evidence>
<proteinExistence type="inferred from homology"/>
<gene>
    <name evidence="27" type="primary">dna2_1</name>
    <name evidence="27" type="ORF">LTR16_004514</name>
</gene>
<dbReference type="GO" id="GO:0016787">
    <property type="term" value="F:hydrolase activity"/>
    <property type="evidence" value="ECO:0007669"/>
    <property type="project" value="UniProtKB-KW"/>
</dbReference>
<evidence type="ECO:0000256" key="12">
    <source>
        <dbReference type="ARBA" id="ARBA00022759"/>
    </source>
</evidence>
<evidence type="ECO:0000256" key="17">
    <source>
        <dbReference type="ARBA" id="ARBA00023014"/>
    </source>
</evidence>
<dbReference type="Pfam" id="PF01930">
    <property type="entry name" value="Cas_Cas4"/>
    <property type="match status" value="1"/>
</dbReference>
<dbReference type="InterPro" id="IPR048459">
    <property type="entry name" value="DNA2_Rift"/>
</dbReference>
<evidence type="ECO:0000256" key="20">
    <source>
        <dbReference type="ARBA" id="ARBA00023268"/>
    </source>
</evidence>
<feature type="domain" description="DNA2/NAM7 helicase helicase" evidence="25">
    <location>
        <begin position="528"/>
        <end position="615"/>
    </location>
</feature>
<evidence type="ECO:0000256" key="7">
    <source>
        <dbReference type="ARBA" id="ARBA00022485"/>
    </source>
</evidence>
<accession>A0ABR0LXE4</accession>
<comment type="subcellular location">
    <subcellularLocation>
        <location evidence="3">Mitochondrion</location>
    </subcellularLocation>
    <subcellularLocation>
        <location evidence="2">Nucleus</location>
    </subcellularLocation>
</comment>
<keyword evidence="13 27" id="KW-0378">Hydrolase</keyword>
<keyword evidence="8" id="KW-0235">DNA replication</keyword>
<evidence type="ECO:0000256" key="11">
    <source>
        <dbReference type="ARBA" id="ARBA00022741"/>
    </source>
</evidence>
<evidence type="ECO:0000256" key="6">
    <source>
        <dbReference type="ARBA" id="ARBA00021516"/>
    </source>
</evidence>
<name>A0ABR0LXE4_9PEZI</name>
<evidence type="ECO:0000313" key="28">
    <source>
        <dbReference type="Proteomes" id="UP001357485"/>
    </source>
</evidence>
<evidence type="ECO:0000256" key="18">
    <source>
        <dbReference type="ARBA" id="ARBA00023128"/>
    </source>
</evidence>
<evidence type="ECO:0000313" key="27">
    <source>
        <dbReference type="EMBL" id="KAK5255542.1"/>
    </source>
</evidence>
<dbReference type="EMBL" id="JAVRRA010008813">
    <property type="protein sequence ID" value="KAK5255542.1"/>
    <property type="molecule type" value="Genomic_DNA"/>
</dbReference>
<feature type="domain" description="DNA replication factor Dna2 N-terminal" evidence="24">
    <location>
        <begin position="1"/>
        <end position="159"/>
    </location>
</feature>
<comment type="catalytic activity">
    <reaction evidence="22">
        <text>ATP + H2O = ADP + phosphate + H(+)</text>
        <dbReference type="Rhea" id="RHEA:13065"/>
        <dbReference type="ChEBI" id="CHEBI:15377"/>
        <dbReference type="ChEBI" id="CHEBI:15378"/>
        <dbReference type="ChEBI" id="CHEBI:30616"/>
        <dbReference type="ChEBI" id="CHEBI:43474"/>
        <dbReference type="ChEBI" id="CHEBI:456216"/>
        <dbReference type="EC" id="3.6.4.12"/>
    </reaction>
</comment>
<keyword evidence="28" id="KW-1185">Reference proteome</keyword>
<evidence type="ECO:0000256" key="22">
    <source>
        <dbReference type="ARBA" id="ARBA00047995"/>
    </source>
</evidence>
<keyword evidence="7" id="KW-0004">4Fe-4S</keyword>
<keyword evidence="16" id="KW-0408">Iron</keyword>
<evidence type="ECO:0000259" key="24">
    <source>
        <dbReference type="Pfam" id="PF08696"/>
    </source>
</evidence>
<dbReference type="PANTHER" id="PTHR36531:SF6">
    <property type="entry name" value="DNA REPLICATION ATP-DEPENDENT HELICASE_NUCLEASE DNA2"/>
    <property type="match status" value="1"/>
</dbReference>
<evidence type="ECO:0000256" key="9">
    <source>
        <dbReference type="ARBA" id="ARBA00022722"/>
    </source>
</evidence>
<reference evidence="27 28" key="1">
    <citation type="submission" date="2023-08" db="EMBL/GenBank/DDBJ databases">
        <title>Black Yeasts Isolated from many extreme environments.</title>
        <authorList>
            <person name="Coleine C."/>
            <person name="Stajich J.E."/>
            <person name="Selbmann L."/>
        </authorList>
    </citation>
    <scope>NUCLEOTIDE SEQUENCE [LARGE SCALE GENOMIC DNA]</scope>
    <source>
        <strain evidence="27 28">CCFEE 536</strain>
    </source>
</reference>
<dbReference type="PANTHER" id="PTHR36531">
    <property type="entry name" value="CRISPR-ASSOCIATED EXONUCLEASE CAS4"/>
    <property type="match status" value="1"/>
</dbReference>
<evidence type="ECO:0000259" key="23">
    <source>
        <dbReference type="Pfam" id="PF01930"/>
    </source>
</evidence>
<dbReference type="GO" id="GO:0003678">
    <property type="term" value="F:DNA helicase activity"/>
    <property type="evidence" value="ECO:0007669"/>
    <property type="project" value="UniProtKB-EC"/>
</dbReference>
<evidence type="ECO:0000256" key="2">
    <source>
        <dbReference type="ARBA" id="ARBA00004123"/>
    </source>
</evidence>
<keyword evidence="17" id="KW-0411">Iron-sulfur</keyword>
<evidence type="ECO:0000256" key="4">
    <source>
        <dbReference type="ARBA" id="ARBA00007913"/>
    </source>
</evidence>
<organism evidence="27 28">
    <name type="scientific">Cryomyces antarcticus</name>
    <dbReference type="NCBI Taxonomy" id="329879"/>
    <lineage>
        <taxon>Eukaryota</taxon>
        <taxon>Fungi</taxon>
        <taxon>Dikarya</taxon>
        <taxon>Ascomycota</taxon>
        <taxon>Pezizomycotina</taxon>
        <taxon>Dothideomycetes</taxon>
        <taxon>Dothideomycetes incertae sedis</taxon>
        <taxon>Cryomyces</taxon>
    </lineage>
</organism>
<keyword evidence="10" id="KW-0479">Metal-binding</keyword>
<evidence type="ECO:0000256" key="21">
    <source>
        <dbReference type="ARBA" id="ARBA00032548"/>
    </source>
</evidence>
<dbReference type="Gene3D" id="3.40.50.300">
    <property type="entry name" value="P-loop containing nucleotide triphosphate hydrolases"/>
    <property type="match status" value="1"/>
</dbReference>
<keyword evidence="9" id="KW-0540">Nuclease</keyword>
<keyword evidence="20" id="KW-0511">Multifunctional enzyme</keyword>
<keyword evidence="18" id="KW-0496">Mitochondrion</keyword>
<dbReference type="InterPro" id="IPR014808">
    <property type="entry name" value="DNA_replication_fac_Dna2_N"/>
</dbReference>
<evidence type="ECO:0000256" key="10">
    <source>
        <dbReference type="ARBA" id="ARBA00022723"/>
    </source>
</evidence>
<evidence type="ECO:0000256" key="16">
    <source>
        <dbReference type="ARBA" id="ARBA00023004"/>
    </source>
</evidence>
<keyword evidence="19" id="KW-0539">Nucleus</keyword>
<dbReference type="Gene3D" id="3.90.320.10">
    <property type="match status" value="1"/>
</dbReference>
<comment type="similarity">
    <text evidence="4">Belongs to the DNA2/NAM7 helicase family.</text>
</comment>
<keyword evidence="14" id="KW-0347">Helicase</keyword>
<dbReference type="Pfam" id="PF13086">
    <property type="entry name" value="AAA_11"/>
    <property type="match status" value="1"/>
</dbReference>
<dbReference type="InterPro" id="IPR011604">
    <property type="entry name" value="PDDEXK-like_dom_sf"/>
</dbReference>
<evidence type="ECO:0000259" key="25">
    <source>
        <dbReference type="Pfam" id="PF13086"/>
    </source>
</evidence>
<evidence type="ECO:0000256" key="15">
    <source>
        <dbReference type="ARBA" id="ARBA00022840"/>
    </source>
</evidence>
<feature type="non-terminal residue" evidence="27">
    <location>
        <position position="650"/>
    </location>
</feature>
<keyword evidence="15" id="KW-0067">ATP-binding</keyword>
<evidence type="ECO:0000256" key="19">
    <source>
        <dbReference type="ARBA" id="ARBA00023242"/>
    </source>
</evidence>
<dbReference type="Pfam" id="PF08696">
    <property type="entry name" value="Dna2"/>
    <property type="match status" value="1"/>
</dbReference>
<dbReference type="CDD" id="cd22318">
    <property type="entry name" value="DNA2_N-like"/>
    <property type="match status" value="1"/>
</dbReference>
<dbReference type="InterPro" id="IPR027417">
    <property type="entry name" value="P-loop_NTPase"/>
</dbReference>
<feature type="domain" description="DUF83" evidence="23">
    <location>
        <begin position="170"/>
        <end position="270"/>
    </location>
</feature>
<comment type="cofactor">
    <cofactor evidence="1">
        <name>[4Fe-4S] cluster</name>
        <dbReference type="ChEBI" id="CHEBI:49883"/>
    </cofactor>
</comment>
<dbReference type="InterPro" id="IPR022765">
    <property type="entry name" value="Dna2/Cas4_DUF83"/>
</dbReference>
<dbReference type="EC" id="3.6.4.12" evidence="5"/>
<evidence type="ECO:0000256" key="1">
    <source>
        <dbReference type="ARBA" id="ARBA00001966"/>
    </source>
</evidence>
<dbReference type="Proteomes" id="UP001357485">
    <property type="component" value="Unassembled WGS sequence"/>
</dbReference>